<dbReference type="EMBL" id="VSRR010044024">
    <property type="protein sequence ID" value="MPC76709.1"/>
    <property type="molecule type" value="Genomic_DNA"/>
</dbReference>
<dbReference type="AlphaFoldDB" id="A0A5B7I4E0"/>
<evidence type="ECO:0000313" key="1">
    <source>
        <dbReference type="EMBL" id="MPC76709.1"/>
    </source>
</evidence>
<reference evidence="1 2" key="1">
    <citation type="submission" date="2019-05" db="EMBL/GenBank/DDBJ databases">
        <title>Another draft genome of Portunus trituberculatus and its Hox gene families provides insights of decapod evolution.</title>
        <authorList>
            <person name="Jeong J.-H."/>
            <person name="Song I."/>
            <person name="Kim S."/>
            <person name="Choi T."/>
            <person name="Kim D."/>
            <person name="Ryu S."/>
            <person name="Kim W."/>
        </authorList>
    </citation>
    <scope>NUCLEOTIDE SEQUENCE [LARGE SCALE GENOMIC DNA]</scope>
    <source>
        <tissue evidence="1">Muscle</tissue>
    </source>
</reference>
<protein>
    <submittedName>
        <fullName evidence="1">Uncharacterized protein</fullName>
    </submittedName>
</protein>
<keyword evidence="2" id="KW-1185">Reference proteome</keyword>
<evidence type="ECO:0000313" key="2">
    <source>
        <dbReference type="Proteomes" id="UP000324222"/>
    </source>
</evidence>
<accession>A0A5B7I4E0</accession>
<sequence length="242" mass="27631">MPLTYLIYPHRFTFTKRISCSSFMPPPLPPVLQAACVAPSERPRENHLEARGSWSAPLTRPPREAITARLVHIEMLMVPDSESRKCGNVNRPRDEKEGLRYTLRVTHRRVPWASRGGSGGGGQRRYSSPFTALSVTLPHAFCRFGGSPGLRQWFECDVSVYRCCFPSILHSNPSHTPPCLSWCMRHSVTPDTGCIPVYCWQYPECYLFFVVQVFHRRNLQRASPTASSAEHYTYIFTIAFHQ</sequence>
<dbReference type="Proteomes" id="UP000324222">
    <property type="component" value="Unassembled WGS sequence"/>
</dbReference>
<organism evidence="1 2">
    <name type="scientific">Portunus trituberculatus</name>
    <name type="common">Swimming crab</name>
    <name type="synonym">Neptunus trituberculatus</name>
    <dbReference type="NCBI Taxonomy" id="210409"/>
    <lineage>
        <taxon>Eukaryota</taxon>
        <taxon>Metazoa</taxon>
        <taxon>Ecdysozoa</taxon>
        <taxon>Arthropoda</taxon>
        <taxon>Crustacea</taxon>
        <taxon>Multicrustacea</taxon>
        <taxon>Malacostraca</taxon>
        <taxon>Eumalacostraca</taxon>
        <taxon>Eucarida</taxon>
        <taxon>Decapoda</taxon>
        <taxon>Pleocyemata</taxon>
        <taxon>Brachyura</taxon>
        <taxon>Eubrachyura</taxon>
        <taxon>Portunoidea</taxon>
        <taxon>Portunidae</taxon>
        <taxon>Portuninae</taxon>
        <taxon>Portunus</taxon>
    </lineage>
</organism>
<gene>
    <name evidence="1" type="ORF">E2C01_071135</name>
</gene>
<comment type="caution">
    <text evidence="1">The sequence shown here is derived from an EMBL/GenBank/DDBJ whole genome shotgun (WGS) entry which is preliminary data.</text>
</comment>
<proteinExistence type="predicted"/>
<name>A0A5B7I4E0_PORTR</name>